<dbReference type="EMBL" id="JANHOG010000027">
    <property type="protein sequence ID" value="KAJ3559423.1"/>
    <property type="molecule type" value="Genomic_DNA"/>
</dbReference>
<name>A0ACC1TEG3_9APHY</name>
<accession>A0ACC1TEG3</accession>
<protein>
    <submittedName>
        <fullName evidence="1">Uncharacterized protein</fullName>
    </submittedName>
</protein>
<comment type="caution">
    <text evidence="1">The sequence shown here is derived from an EMBL/GenBank/DDBJ whole genome shotgun (WGS) entry which is preliminary data.</text>
</comment>
<evidence type="ECO:0000313" key="2">
    <source>
        <dbReference type="Proteomes" id="UP001148662"/>
    </source>
</evidence>
<keyword evidence="2" id="KW-1185">Reference proteome</keyword>
<reference evidence="1" key="1">
    <citation type="submission" date="2022-07" db="EMBL/GenBank/DDBJ databases">
        <title>Genome Sequence of Phlebia brevispora.</title>
        <authorList>
            <person name="Buettner E."/>
        </authorList>
    </citation>
    <scope>NUCLEOTIDE SEQUENCE</scope>
    <source>
        <strain evidence="1">MPL23</strain>
    </source>
</reference>
<gene>
    <name evidence="1" type="ORF">NM688_g351</name>
</gene>
<sequence>MALPSPSAFSADPSVALLLAQSNPGQQSADNDADQRSLSPDSENTNGSHANSEGSMLDIGPPYTQLSSRPPGSNSVRNIDSSAPTRGRKRPLEDHTVTVQRTARRMKLSSESEQTMLKFILASEEEQNIMLLGLILQTRERVDQIQPATAAFKLPQKLHDQIEKYATDVLLCPELSAYCKQPTKILLDIFEHHPSWGYTKDVKTDVRKSNVVRVRIQNRLTDRRNSIKAAIARSLGTVDEQGIRTGFVDIFGLLEDVIRQVRPQFNADMGITLLMCGRFAFLRGTYLAHPGLNFWKEVDIALENVRTEFKDRPKVLSLYFKRILENDLRNYGQVDLDDLEETTPTSEQVEVNAFATGNLEELEAVSDEEDAAY</sequence>
<organism evidence="1 2">
    <name type="scientific">Phlebia brevispora</name>
    <dbReference type="NCBI Taxonomy" id="194682"/>
    <lineage>
        <taxon>Eukaryota</taxon>
        <taxon>Fungi</taxon>
        <taxon>Dikarya</taxon>
        <taxon>Basidiomycota</taxon>
        <taxon>Agaricomycotina</taxon>
        <taxon>Agaricomycetes</taxon>
        <taxon>Polyporales</taxon>
        <taxon>Meruliaceae</taxon>
        <taxon>Phlebia</taxon>
    </lineage>
</organism>
<dbReference type="Proteomes" id="UP001148662">
    <property type="component" value="Unassembled WGS sequence"/>
</dbReference>
<evidence type="ECO:0000313" key="1">
    <source>
        <dbReference type="EMBL" id="KAJ3559423.1"/>
    </source>
</evidence>
<proteinExistence type="predicted"/>